<evidence type="ECO:0000313" key="1">
    <source>
        <dbReference type="EMBL" id="KAI7951720.1"/>
    </source>
</evidence>
<reference evidence="2" key="2">
    <citation type="journal article" date="2018" name="Mol. Plant Microbe Interact.">
        <title>Genome sequence resources for the wheat stripe rust pathogen (Puccinia striiformis f. sp. tritici) and the barley stripe rust pathogen (Puccinia striiformis f. sp. hordei).</title>
        <authorList>
            <person name="Xia C."/>
            <person name="Wang M."/>
            <person name="Yin C."/>
            <person name="Cornejo O.E."/>
            <person name="Hulbert S.H."/>
            <person name="Chen X."/>
        </authorList>
    </citation>
    <scope>NUCLEOTIDE SEQUENCE [LARGE SCALE GENOMIC DNA]</scope>
    <source>
        <strain evidence="2">93-210</strain>
    </source>
</reference>
<organism evidence="1 2">
    <name type="scientific">Puccinia striiformis f. sp. tritici</name>
    <dbReference type="NCBI Taxonomy" id="168172"/>
    <lineage>
        <taxon>Eukaryota</taxon>
        <taxon>Fungi</taxon>
        <taxon>Dikarya</taxon>
        <taxon>Basidiomycota</taxon>
        <taxon>Pucciniomycotina</taxon>
        <taxon>Pucciniomycetes</taxon>
        <taxon>Pucciniales</taxon>
        <taxon>Pucciniaceae</taxon>
        <taxon>Puccinia</taxon>
    </lineage>
</organism>
<dbReference type="Proteomes" id="UP001060170">
    <property type="component" value="Chromosome 7"/>
</dbReference>
<reference evidence="2" key="1">
    <citation type="journal article" date="2018" name="BMC Genomics">
        <title>Genomic insights into host adaptation between the wheat stripe rust pathogen (Puccinia striiformis f. sp. tritici) and the barley stripe rust pathogen (Puccinia striiformis f. sp. hordei).</title>
        <authorList>
            <person name="Xia C."/>
            <person name="Wang M."/>
            <person name="Yin C."/>
            <person name="Cornejo O.E."/>
            <person name="Hulbert S.H."/>
            <person name="Chen X."/>
        </authorList>
    </citation>
    <scope>NUCLEOTIDE SEQUENCE [LARGE SCALE GENOMIC DNA]</scope>
    <source>
        <strain evidence="2">93-210</strain>
    </source>
</reference>
<name>A0ACC0EEC5_9BASI</name>
<protein>
    <submittedName>
        <fullName evidence="1">Uncharacterized protein</fullName>
    </submittedName>
</protein>
<reference evidence="1 2" key="3">
    <citation type="journal article" date="2022" name="Microbiol. Spectr.">
        <title>Folding features and dynamics of 3D genome architecture in plant fungal pathogens.</title>
        <authorList>
            <person name="Xia C."/>
        </authorList>
    </citation>
    <scope>NUCLEOTIDE SEQUENCE [LARGE SCALE GENOMIC DNA]</scope>
    <source>
        <strain evidence="1 2">93-210</strain>
    </source>
</reference>
<dbReference type="EMBL" id="CM045871">
    <property type="protein sequence ID" value="KAI7951720.1"/>
    <property type="molecule type" value="Genomic_DNA"/>
</dbReference>
<keyword evidence="2" id="KW-1185">Reference proteome</keyword>
<accession>A0ACC0EEC5</accession>
<proteinExistence type="predicted"/>
<evidence type="ECO:0000313" key="2">
    <source>
        <dbReference type="Proteomes" id="UP001060170"/>
    </source>
</evidence>
<comment type="caution">
    <text evidence="1">The sequence shown here is derived from an EMBL/GenBank/DDBJ whole genome shotgun (WGS) entry which is preliminary data.</text>
</comment>
<gene>
    <name evidence="1" type="ORF">MJO28_007404</name>
</gene>
<sequence>MELSAHRDAHCAAARASGPCLAPRDSPWGWARLSTEYRPSMRIVLNSCHLLFVRISSPRFQEQKRLIFSQDVIKQELYDQAVAYQGQMRNPDADFRFMALTDLIKEFPARANVGEKPMYLDEAIEKETVDLVLEMVKDGNTEVKNQAVKTLGVLVKSVGDPRMTRIVDKLISYSANEDEQLRDLAGLALKTVVAEIPTNSRLAPTLCNKLTPKLITQLQEMTPSSDVIVTHLDVLSDLLVRFDIYLRSNPNMQSHALKALLPNLTNPRTAVSKRVVTALGSLAGCCNDDIFFALISKTVMPGLRSSESLRLKNNVALAGVLARASPERLATVLTELVPLVVKVSQVEEEELRDTSLQTLESLLLKCPSEMSTFIPPIINAATKAIQYDPNYAGVDESDEMDIDENENEEDDEDAEFGDEYSDDDDMSWKIRRAATKLLSTLIATRFELLQELYQSVSPVLISRFEDREESVKLEVWSTFTLLLKQTKTFSGSEDSSPTENVLKRKRPTMLDDQKANGPLGLLRAQSPAASKSILKCLNCKSIAVRQSGFTLLYELINVLDGGLETQILPLLDRIEASLKSADTGISGSGTSLKIEVYKFLTLFFRTHHLRSFTPVLSRFVNILLSGINDQYHRITSEAFIAACSLIKVLSPLAPSSPIHSDSACALKSIYDVTMSRLTSSTADQEVKEWAAMCYQDLITHAAGLFEADFGNSLPIITQRLDNEITKCSTLQVVTQIVRSPVPKGETFENWISHIIPVVGSFLRKNNRTLKILCFECLNALLRRSNTKIDPAVVQTLISDLHPMIDVKDLPLLPLALKSLGFVVPFASDLPADGKSKLLEPVYQIIKSAAISQGPALDALISLFSALVEHNLEQPDALIACLIVTVDKNSTLEQAKAAVLTKTGGILSPNAASGLQPYYTVARCIGAVVRVQPSAGLQVLGNFASVLQDPTDNKTSAFFSLLCLGEIGRVVDLSAHHEVFKCALTRFDSSFEDMRNAAAFAIGNMATGAADVFLPHIFQLIGATEKHRHLPLQALKEFIAHAPGPSLSSHADSLWDPLFDAVDGQLETSRNVAAECLGKLTLSDAAQFLPRLLARLKSPSPQIRMSCMTAVRFTLTDDTPGFDEHLAPFISEILGHIRDTDLSVRSLALSVLDSAAHNKRNLVRDILPQLLPHLYAETVVDQSLVRFVEMGPFKHRVDDGLETRKLAYSTMLTLLETCLSKIDINEFTNRVLQGLSDEDEIKVLCYLMLMRLSHIAPTTIASRLDQSTEAFSATINLKLKDNSVKQDYERTAELQRSALRAMVALLRLSSPTTSPKFCQLIKETSNHPTLGQDFKELTKSNSSLAG</sequence>